<name>A0A0D0A415_9AGAM</name>
<evidence type="ECO:0000256" key="1">
    <source>
        <dbReference type="SAM" id="MobiDB-lite"/>
    </source>
</evidence>
<sequence>MTKVIDQRNRRSFTARISYSDYSDRGLYSNRTVQDPSPYTYSRMRKRGTSPFAKTF</sequence>
<keyword evidence="3" id="KW-1185">Reference proteome</keyword>
<accession>A0A0D0A415</accession>
<dbReference type="HOGENOM" id="CLU_3015059_0_0_1"/>
<reference evidence="3" key="2">
    <citation type="submission" date="2015-01" db="EMBL/GenBank/DDBJ databases">
        <title>Evolutionary Origins and Diversification of the Mycorrhizal Mutualists.</title>
        <authorList>
            <consortium name="DOE Joint Genome Institute"/>
            <consortium name="Mycorrhizal Genomics Consortium"/>
            <person name="Kohler A."/>
            <person name="Kuo A."/>
            <person name="Nagy L.G."/>
            <person name="Floudas D."/>
            <person name="Copeland A."/>
            <person name="Barry K.W."/>
            <person name="Cichocki N."/>
            <person name="Veneault-Fourrey C."/>
            <person name="LaButti K."/>
            <person name="Lindquist E.A."/>
            <person name="Lipzen A."/>
            <person name="Lundell T."/>
            <person name="Morin E."/>
            <person name="Murat C."/>
            <person name="Riley R."/>
            <person name="Ohm R."/>
            <person name="Sun H."/>
            <person name="Tunlid A."/>
            <person name="Henrissat B."/>
            <person name="Grigoriev I.V."/>
            <person name="Hibbett D.S."/>
            <person name="Martin F."/>
        </authorList>
    </citation>
    <scope>NUCLEOTIDE SEQUENCE [LARGE SCALE GENOMIC DNA]</scope>
    <source>
        <strain evidence="3">441</strain>
    </source>
</reference>
<dbReference type="EMBL" id="KN833700">
    <property type="protein sequence ID" value="KIK26803.1"/>
    <property type="molecule type" value="Genomic_DNA"/>
</dbReference>
<evidence type="ECO:0000313" key="2">
    <source>
        <dbReference type="EMBL" id="KIK26803.1"/>
    </source>
</evidence>
<evidence type="ECO:0000313" key="3">
    <source>
        <dbReference type="Proteomes" id="UP000054018"/>
    </source>
</evidence>
<gene>
    <name evidence="2" type="ORF">PISMIDRAFT_675749</name>
</gene>
<protein>
    <submittedName>
        <fullName evidence="2">Uncharacterized protein</fullName>
    </submittedName>
</protein>
<feature type="compositionally biased region" description="Polar residues" evidence="1">
    <location>
        <begin position="29"/>
        <end position="40"/>
    </location>
</feature>
<dbReference type="AlphaFoldDB" id="A0A0D0A415"/>
<reference evidence="2 3" key="1">
    <citation type="submission" date="2014-04" db="EMBL/GenBank/DDBJ databases">
        <authorList>
            <consortium name="DOE Joint Genome Institute"/>
            <person name="Kuo A."/>
            <person name="Kohler A."/>
            <person name="Costa M.D."/>
            <person name="Nagy L.G."/>
            <person name="Floudas D."/>
            <person name="Copeland A."/>
            <person name="Barry K.W."/>
            <person name="Cichocki N."/>
            <person name="Veneault-Fourrey C."/>
            <person name="LaButti K."/>
            <person name="Lindquist E.A."/>
            <person name="Lipzen A."/>
            <person name="Lundell T."/>
            <person name="Morin E."/>
            <person name="Murat C."/>
            <person name="Sun H."/>
            <person name="Tunlid A."/>
            <person name="Henrissat B."/>
            <person name="Grigoriev I.V."/>
            <person name="Hibbett D.S."/>
            <person name="Martin F."/>
            <person name="Nordberg H.P."/>
            <person name="Cantor M.N."/>
            <person name="Hua S.X."/>
        </authorList>
    </citation>
    <scope>NUCLEOTIDE SEQUENCE [LARGE SCALE GENOMIC DNA]</scope>
    <source>
        <strain evidence="2 3">441</strain>
    </source>
</reference>
<dbReference type="Proteomes" id="UP000054018">
    <property type="component" value="Unassembled WGS sequence"/>
</dbReference>
<organism evidence="2 3">
    <name type="scientific">Pisolithus microcarpus 441</name>
    <dbReference type="NCBI Taxonomy" id="765257"/>
    <lineage>
        <taxon>Eukaryota</taxon>
        <taxon>Fungi</taxon>
        <taxon>Dikarya</taxon>
        <taxon>Basidiomycota</taxon>
        <taxon>Agaricomycotina</taxon>
        <taxon>Agaricomycetes</taxon>
        <taxon>Agaricomycetidae</taxon>
        <taxon>Boletales</taxon>
        <taxon>Sclerodermatineae</taxon>
        <taxon>Pisolithaceae</taxon>
        <taxon>Pisolithus</taxon>
    </lineage>
</organism>
<feature type="region of interest" description="Disordered" evidence="1">
    <location>
        <begin position="29"/>
        <end position="56"/>
    </location>
</feature>
<proteinExistence type="predicted"/>